<dbReference type="OrthoDB" id="3197131at2"/>
<evidence type="ECO:0000313" key="4">
    <source>
        <dbReference type="EMBL" id="TGN65334.1"/>
    </source>
</evidence>
<evidence type="ECO:0000256" key="1">
    <source>
        <dbReference type="ARBA" id="ARBA00022553"/>
    </source>
</evidence>
<dbReference type="AlphaFoldDB" id="A0A4Z1C502"/>
<keyword evidence="5" id="KW-1185">Reference proteome</keyword>
<evidence type="ECO:0000256" key="2">
    <source>
        <dbReference type="PROSITE-ProRule" id="PRU00169"/>
    </source>
</evidence>
<dbReference type="EMBL" id="SRRO01000001">
    <property type="protein sequence ID" value="TGN65334.1"/>
    <property type="molecule type" value="Genomic_DNA"/>
</dbReference>
<gene>
    <name evidence="4" type="ORF">EXE59_16240</name>
</gene>
<feature type="modified residue" description="4-aspartylphosphate" evidence="2">
    <location>
        <position position="53"/>
    </location>
</feature>
<accession>A0A4Z1C502</accession>
<name>A0A4Z1C502_9ACTN</name>
<dbReference type="PROSITE" id="PS50110">
    <property type="entry name" value="RESPONSE_REGULATORY"/>
    <property type="match status" value="1"/>
</dbReference>
<reference evidence="4 5" key="1">
    <citation type="submission" date="2019-04" db="EMBL/GenBank/DDBJ databases">
        <title>Three New Species of Nocardioides, Nocardioides euryhalodurans sp. nov., Nocardioides seonyuensis sp. nov. and Nocardioides eburneoflavus sp. nov. Isolated from Soil.</title>
        <authorList>
            <person name="Roh S.G."/>
            <person name="Lee C."/>
            <person name="Kim M.-K."/>
            <person name="Kim S.B."/>
        </authorList>
    </citation>
    <scope>NUCLEOTIDE SEQUENCE [LARGE SCALE GENOMIC DNA]</scope>
    <source>
        <strain evidence="4 5">MMS17-SY213</strain>
    </source>
</reference>
<dbReference type="InterPro" id="IPR050595">
    <property type="entry name" value="Bact_response_regulator"/>
</dbReference>
<dbReference type="PANTHER" id="PTHR44591:SF3">
    <property type="entry name" value="RESPONSE REGULATORY DOMAIN-CONTAINING PROTEIN"/>
    <property type="match status" value="1"/>
</dbReference>
<organism evidence="4 5">
    <name type="scientific">Nocardioides eburneiflavus</name>
    <dbReference type="NCBI Taxonomy" id="2518372"/>
    <lineage>
        <taxon>Bacteria</taxon>
        <taxon>Bacillati</taxon>
        <taxon>Actinomycetota</taxon>
        <taxon>Actinomycetes</taxon>
        <taxon>Propionibacteriales</taxon>
        <taxon>Nocardioidaceae</taxon>
        <taxon>Nocardioides</taxon>
    </lineage>
</organism>
<feature type="domain" description="Response regulatory" evidence="3">
    <location>
        <begin position="4"/>
        <end position="118"/>
    </location>
</feature>
<keyword evidence="1 2" id="KW-0597">Phosphoprotein</keyword>
<evidence type="ECO:0000259" key="3">
    <source>
        <dbReference type="PROSITE" id="PS50110"/>
    </source>
</evidence>
<dbReference type="Pfam" id="PF00072">
    <property type="entry name" value="Response_reg"/>
    <property type="match status" value="1"/>
</dbReference>
<dbReference type="RefSeq" id="WP_135839831.1">
    <property type="nucleotide sequence ID" value="NZ_SRRO01000001.1"/>
</dbReference>
<proteinExistence type="predicted"/>
<evidence type="ECO:0000313" key="5">
    <source>
        <dbReference type="Proteomes" id="UP000297496"/>
    </source>
</evidence>
<comment type="caution">
    <text evidence="4">The sequence shown here is derived from an EMBL/GenBank/DDBJ whole genome shotgun (WGS) entry which is preliminary data.</text>
</comment>
<dbReference type="PANTHER" id="PTHR44591">
    <property type="entry name" value="STRESS RESPONSE REGULATOR PROTEIN 1"/>
    <property type="match status" value="1"/>
</dbReference>
<dbReference type="Gene3D" id="3.40.50.2300">
    <property type="match status" value="1"/>
</dbReference>
<sequence length="127" mass="13256">MPATVLIVEDEPDLVHVMGLVLTRAGFEVRQEGAGQAARTLVREGGFDAVVMDRGLPDMDGLDAVRLLRSDGYLGPILVVSGFAGDEHVAASLDAGADAVLAKPFSLADLVDWVRLALDTVTVAEAG</sequence>
<dbReference type="SMART" id="SM00448">
    <property type="entry name" value="REC"/>
    <property type="match status" value="1"/>
</dbReference>
<dbReference type="InterPro" id="IPR001789">
    <property type="entry name" value="Sig_transdc_resp-reg_receiver"/>
</dbReference>
<dbReference type="Proteomes" id="UP000297496">
    <property type="component" value="Unassembled WGS sequence"/>
</dbReference>
<dbReference type="SUPFAM" id="SSF52172">
    <property type="entry name" value="CheY-like"/>
    <property type="match status" value="1"/>
</dbReference>
<protein>
    <submittedName>
        <fullName evidence="4">Response regulator</fullName>
    </submittedName>
</protein>
<dbReference type="InterPro" id="IPR011006">
    <property type="entry name" value="CheY-like_superfamily"/>
</dbReference>
<dbReference type="GO" id="GO:0000160">
    <property type="term" value="P:phosphorelay signal transduction system"/>
    <property type="evidence" value="ECO:0007669"/>
    <property type="project" value="InterPro"/>
</dbReference>